<dbReference type="PROSITE" id="PS51257">
    <property type="entry name" value="PROKAR_LIPOPROTEIN"/>
    <property type="match status" value="1"/>
</dbReference>
<reference evidence="2" key="1">
    <citation type="journal article" date="2023" name="Mol. Phylogenet. Evol.">
        <title>Genome-scale phylogeny and comparative genomics of the fungal order Sordariales.</title>
        <authorList>
            <person name="Hensen N."/>
            <person name="Bonometti L."/>
            <person name="Westerberg I."/>
            <person name="Brannstrom I.O."/>
            <person name="Guillou S."/>
            <person name="Cros-Aarteil S."/>
            <person name="Calhoun S."/>
            <person name="Haridas S."/>
            <person name="Kuo A."/>
            <person name="Mondo S."/>
            <person name="Pangilinan J."/>
            <person name="Riley R."/>
            <person name="LaButti K."/>
            <person name="Andreopoulos B."/>
            <person name="Lipzen A."/>
            <person name="Chen C."/>
            <person name="Yan M."/>
            <person name="Daum C."/>
            <person name="Ng V."/>
            <person name="Clum A."/>
            <person name="Steindorff A."/>
            <person name="Ohm R.A."/>
            <person name="Martin F."/>
            <person name="Silar P."/>
            <person name="Natvig D.O."/>
            <person name="Lalanne C."/>
            <person name="Gautier V."/>
            <person name="Ament-Velasquez S.L."/>
            <person name="Kruys A."/>
            <person name="Hutchinson M.I."/>
            <person name="Powell A.J."/>
            <person name="Barry K."/>
            <person name="Miller A.N."/>
            <person name="Grigoriev I.V."/>
            <person name="Debuchy R."/>
            <person name="Gladieux P."/>
            <person name="Hiltunen Thoren M."/>
            <person name="Johannesson H."/>
        </authorList>
    </citation>
    <scope>NUCLEOTIDE SEQUENCE</scope>
    <source>
        <strain evidence="2">CBS 731.68</strain>
    </source>
</reference>
<dbReference type="AlphaFoldDB" id="A0AAN6UDU6"/>
<dbReference type="Proteomes" id="UP001302602">
    <property type="component" value="Unassembled WGS sequence"/>
</dbReference>
<keyword evidence="1" id="KW-0732">Signal</keyword>
<protein>
    <recommendedName>
        <fullName evidence="4">GLEYA adhesin domain-containing protein</fullName>
    </recommendedName>
</protein>
<name>A0AAN6UDU6_9PEZI</name>
<reference evidence="2" key="2">
    <citation type="submission" date="2023-05" db="EMBL/GenBank/DDBJ databases">
        <authorList>
            <consortium name="Lawrence Berkeley National Laboratory"/>
            <person name="Steindorff A."/>
            <person name="Hensen N."/>
            <person name="Bonometti L."/>
            <person name="Westerberg I."/>
            <person name="Brannstrom I.O."/>
            <person name="Guillou S."/>
            <person name="Cros-Aarteil S."/>
            <person name="Calhoun S."/>
            <person name="Haridas S."/>
            <person name="Kuo A."/>
            <person name="Mondo S."/>
            <person name="Pangilinan J."/>
            <person name="Riley R."/>
            <person name="Labutti K."/>
            <person name="Andreopoulos B."/>
            <person name="Lipzen A."/>
            <person name="Chen C."/>
            <person name="Yanf M."/>
            <person name="Daum C."/>
            <person name="Ng V."/>
            <person name="Clum A."/>
            <person name="Ohm R."/>
            <person name="Martin F."/>
            <person name="Silar P."/>
            <person name="Natvig D."/>
            <person name="Lalanne C."/>
            <person name="Gautier V."/>
            <person name="Ament-Velasquez S.L."/>
            <person name="Kruys A."/>
            <person name="Hutchinson M.I."/>
            <person name="Powell A.J."/>
            <person name="Barry K."/>
            <person name="Miller A.N."/>
            <person name="Grigoriev I.V."/>
            <person name="Debuchy R."/>
            <person name="Gladieux P."/>
            <person name="Thoren M.H."/>
            <person name="Johannesson H."/>
        </authorList>
    </citation>
    <scope>NUCLEOTIDE SEQUENCE</scope>
    <source>
        <strain evidence="2">CBS 731.68</strain>
    </source>
</reference>
<sequence>MKIISLTLGLAGLHLAAAACCRSNQCLRAILNAANGIKECSSLLTVTVTPDTVTFTKTGDVPTAYETLVDTHAVTVTETTTASIETVVVVVSSDVTASTETQLQLVTQTVVTTQTHTQTVQVTGATIIPWRRQAASAELSPAVPTTLPQCPSWDKYVSACKCAGVVPTTVTADAPSMTVTVDAATYTASVLSTVTTTETVFDTVTATLSTTEMDIQSITATALTTSTVVVDETVTISVTQTQTTTAQAGLITQNVAAFRAVATDYNAYPLYIYANQLNGLTGGISWNALSTNTQSSTQNKYIFTIDGGGRLLLAYNIPPFTYTYAVYVNTATTGSQWPQFGVLSNLQTQKANGAPIDWVYGAVDPLTNRLYLKAAGRKNILWCGVQLWMSTGAGEDINRGGCTVMHPTIAPVVV</sequence>
<gene>
    <name evidence="2" type="ORF">N657DRAFT_653067</name>
</gene>
<evidence type="ECO:0000256" key="1">
    <source>
        <dbReference type="SAM" id="SignalP"/>
    </source>
</evidence>
<organism evidence="2 3">
    <name type="scientific">Parathielavia appendiculata</name>
    <dbReference type="NCBI Taxonomy" id="2587402"/>
    <lineage>
        <taxon>Eukaryota</taxon>
        <taxon>Fungi</taxon>
        <taxon>Dikarya</taxon>
        <taxon>Ascomycota</taxon>
        <taxon>Pezizomycotina</taxon>
        <taxon>Sordariomycetes</taxon>
        <taxon>Sordariomycetidae</taxon>
        <taxon>Sordariales</taxon>
        <taxon>Chaetomiaceae</taxon>
        <taxon>Parathielavia</taxon>
    </lineage>
</organism>
<dbReference type="GeneID" id="87831133"/>
<dbReference type="RefSeq" id="XP_062653552.1">
    <property type="nucleotide sequence ID" value="XM_062794364.1"/>
</dbReference>
<accession>A0AAN6UDU6</accession>
<evidence type="ECO:0000313" key="3">
    <source>
        <dbReference type="Proteomes" id="UP001302602"/>
    </source>
</evidence>
<feature type="signal peptide" evidence="1">
    <location>
        <begin position="1"/>
        <end position="18"/>
    </location>
</feature>
<comment type="caution">
    <text evidence="2">The sequence shown here is derived from an EMBL/GenBank/DDBJ whole genome shotgun (WGS) entry which is preliminary data.</text>
</comment>
<evidence type="ECO:0000313" key="2">
    <source>
        <dbReference type="EMBL" id="KAK4129781.1"/>
    </source>
</evidence>
<feature type="chain" id="PRO_5042873378" description="GLEYA adhesin domain-containing protein" evidence="1">
    <location>
        <begin position="19"/>
        <end position="414"/>
    </location>
</feature>
<evidence type="ECO:0008006" key="4">
    <source>
        <dbReference type="Google" id="ProtNLM"/>
    </source>
</evidence>
<proteinExistence type="predicted"/>
<keyword evidence="3" id="KW-1185">Reference proteome</keyword>
<dbReference type="EMBL" id="MU853223">
    <property type="protein sequence ID" value="KAK4129781.1"/>
    <property type="molecule type" value="Genomic_DNA"/>
</dbReference>